<evidence type="ECO:0000256" key="3">
    <source>
        <dbReference type="ARBA" id="ARBA00022898"/>
    </source>
</evidence>
<comment type="similarity">
    <text evidence="2">Belongs to the ACC deaminase/D-cysteine desulfhydrase family.</text>
</comment>
<dbReference type="NCBIfam" id="NF003031">
    <property type="entry name" value="PRK03910.1-4"/>
    <property type="match status" value="1"/>
</dbReference>
<organism evidence="5 6">
    <name type="scientific">Spartinivicinus poritis</name>
    <dbReference type="NCBI Taxonomy" id="2994640"/>
    <lineage>
        <taxon>Bacteria</taxon>
        <taxon>Pseudomonadati</taxon>
        <taxon>Pseudomonadota</taxon>
        <taxon>Gammaproteobacteria</taxon>
        <taxon>Oceanospirillales</taxon>
        <taxon>Zooshikellaceae</taxon>
        <taxon>Spartinivicinus</taxon>
    </lineage>
</organism>
<comment type="cofactor">
    <cofactor evidence="1">
        <name>pyridoxal 5'-phosphate</name>
        <dbReference type="ChEBI" id="CHEBI:597326"/>
    </cofactor>
</comment>
<keyword evidence="3" id="KW-0663">Pyridoxal phosphate</keyword>
<dbReference type="PIRSF" id="PIRSF006278">
    <property type="entry name" value="ACCD_DCysDesulf"/>
    <property type="match status" value="1"/>
</dbReference>
<evidence type="ECO:0000256" key="1">
    <source>
        <dbReference type="ARBA" id="ARBA00001933"/>
    </source>
</evidence>
<dbReference type="PANTHER" id="PTHR43780:SF2">
    <property type="entry name" value="1-AMINOCYCLOPROPANE-1-CARBOXYLATE DEAMINASE-RELATED"/>
    <property type="match status" value="1"/>
</dbReference>
<dbReference type="NCBIfam" id="TIGR01275">
    <property type="entry name" value="ACC_deam_rel"/>
    <property type="match status" value="1"/>
</dbReference>
<dbReference type="InterPro" id="IPR036052">
    <property type="entry name" value="TrpB-like_PALP_sf"/>
</dbReference>
<feature type="domain" description="Tryptophan synthase beta chain-like PALP" evidence="4">
    <location>
        <begin position="13"/>
        <end position="320"/>
    </location>
</feature>
<dbReference type="PANTHER" id="PTHR43780">
    <property type="entry name" value="1-AMINOCYCLOPROPANE-1-CARBOXYLATE DEAMINASE-RELATED"/>
    <property type="match status" value="1"/>
</dbReference>
<evidence type="ECO:0000313" key="6">
    <source>
        <dbReference type="Proteomes" id="UP001528823"/>
    </source>
</evidence>
<dbReference type="InterPro" id="IPR001926">
    <property type="entry name" value="TrpB-like_PALP"/>
</dbReference>
<comment type="caution">
    <text evidence="5">The sequence shown here is derived from an EMBL/GenBank/DDBJ whole genome shotgun (WGS) entry which is preliminary data.</text>
</comment>
<keyword evidence="5" id="KW-0456">Lyase</keyword>
<dbReference type="Proteomes" id="UP001528823">
    <property type="component" value="Unassembled WGS sequence"/>
</dbReference>
<dbReference type="Pfam" id="PF00291">
    <property type="entry name" value="PALP"/>
    <property type="match status" value="1"/>
</dbReference>
<evidence type="ECO:0000256" key="2">
    <source>
        <dbReference type="ARBA" id="ARBA00008639"/>
    </source>
</evidence>
<keyword evidence="6" id="KW-1185">Reference proteome</keyword>
<evidence type="ECO:0000259" key="4">
    <source>
        <dbReference type="Pfam" id="PF00291"/>
    </source>
</evidence>
<reference evidence="5 6" key="1">
    <citation type="submission" date="2022-11" db="EMBL/GenBank/DDBJ databases">
        <title>Spartinivicinus poritis sp. nov., isolated from scleractinian coral Porites lutea.</title>
        <authorList>
            <person name="Zhang G."/>
            <person name="Cai L."/>
            <person name="Wei Q."/>
        </authorList>
    </citation>
    <scope>NUCLEOTIDE SEQUENCE [LARGE SCALE GENOMIC DNA]</scope>
    <source>
        <strain evidence="5 6">A2-2</strain>
    </source>
</reference>
<dbReference type="SUPFAM" id="SSF53686">
    <property type="entry name" value="Tryptophan synthase beta subunit-like PLP-dependent enzymes"/>
    <property type="match status" value="1"/>
</dbReference>
<protein>
    <submittedName>
        <fullName evidence="5">D-cysteine desulfhydrase</fullName>
        <ecNumber evidence="5">4.4.1.15</ecNumber>
    </submittedName>
</protein>
<dbReference type="InterPro" id="IPR005966">
    <property type="entry name" value="D-Cys_desShydrase"/>
</dbReference>
<proteinExistence type="inferred from homology"/>
<dbReference type="EMBL" id="JAPMOU010000027">
    <property type="protein sequence ID" value="MDE1464017.1"/>
    <property type="molecule type" value="Genomic_DNA"/>
</dbReference>
<sequence>MNYKNYPRRHYLQYPTPIEHLPQLSNYLGCGVEIFVKRDDLLPGAAGGNKTRKLEFLVADALKEGADTLITCGSMQSNHCRLTASWAVKEGLDCHLILKSGSESSYKEDNTSGNYFLNKLLGAKIGDIVHANSDLDSLMIDKADLLKQEGKRPYIIPIGGSNSIGTIGYVACAEETIAQLRAMKLDINHIVIPSGSAGTQAGIIAGMTHINDNIQVHGINVSRKKIEQENLVLNLANETAGKLGYSDKIPKDFVTCYDEYVGEGYAIPTKEMIETVKLFARLEGLLLDPVYSGKAAAGMLDLIKQGKFKKGSKILFFHTGGVPALYSYMNCWK</sequence>
<dbReference type="EC" id="4.4.1.15" evidence="5"/>
<accession>A0ABT5UCC2</accession>
<dbReference type="Gene3D" id="3.40.50.1100">
    <property type="match status" value="2"/>
</dbReference>
<name>A0ABT5UCC2_9GAMM</name>
<dbReference type="RefSeq" id="WP_274690348.1">
    <property type="nucleotide sequence ID" value="NZ_JAPMOU010000027.1"/>
</dbReference>
<dbReference type="GO" id="GO:0019148">
    <property type="term" value="F:D-cysteine desulfhydrase activity"/>
    <property type="evidence" value="ECO:0007669"/>
    <property type="project" value="UniProtKB-EC"/>
</dbReference>
<evidence type="ECO:0000313" key="5">
    <source>
        <dbReference type="EMBL" id="MDE1464017.1"/>
    </source>
</evidence>
<dbReference type="InterPro" id="IPR027278">
    <property type="entry name" value="ACCD_DCysDesulf"/>
</dbReference>
<gene>
    <name evidence="5" type="ORF">ORQ98_18850</name>
</gene>